<feature type="compositionally biased region" description="Basic residues" evidence="9">
    <location>
        <begin position="7"/>
        <end position="22"/>
    </location>
</feature>
<dbReference type="GO" id="GO:0005886">
    <property type="term" value="C:plasma membrane"/>
    <property type="evidence" value="ECO:0007669"/>
    <property type="project" value="UniProtKB-SubCell"/>
</dbReference>
<evidence type="ECO:0000256" key="4">
    <source>
        <dbReference type="ARBA" id="ARBA00022692"/>
    </source>
</evidence>
<feature type="transmembrane region" description="Helical" evidence="10">
    <location>
        <begin position="45"/>
        <end position="69"/>
    </location>
</feature>
<evidence type="ECO:0000256" key="6">
    <source>
        <dbReference type="ARBA" id="ARBA00022989"/>
    </source>
</evidence>
<accession>A0A5E4W8E3</accession>
<protein>
    <submittedName>
        <fullName evidence="11">High-affinity branched-chain amino acid transport system permease protein LivH</fullName>
    </submittedName>
</protein>
<dbReference type="EMBL" id="CABPRY010000007">
    <property type="protein sequence ID" value="VVE19530.1"/>
    <property type="molecule type" value="Genomic_DNA"/>
</dbReference>
<dbReference type="GO" id="GO:0022857">
    <property type="term" value="F:transmembrane transporter activity"/>
    <property type="evidence" value="ECO:0007669"/>
    <property type="project" value="InterPro"/>
</dbReference>
<evidence type="ECO:0000313" key="12">
    <source>
        <dbReference type="Proteomes" id="UP000396788"/>
    </source>
</evidence>
<organism evidence="11 12">
    <name type="scientific">Pandoraea cepalis</name>
    <dbReference type="NCBI Taxonomy" id="2508294"/>
    <lineage>
        <taxon>Bacteria</taxon>
        <taxon>Pseudomonadati</taxon>
        <taxon>Pseudomonadota</taxon>
        <taxon>Betaproteobacteria</taxon>
        <taxon>Burkholderiales</taxon>
        <taxon>Burkholderiaceae</taxon>
        <taxon>Pandoraea</taxon>
    </lineage>
</organism>
<evidence type="ECO:0000256" key="3">
    <source>
        <dbReference type="ARBA" id="ARBA00022475"/>
    </source>
</evidence>
<comment type="similarity">
    <text evidence="8">Belongs to the binding-protein-dependent transport system permease family. LivHM subfamily.</text>
</comment>
<proteinExistence type="inferred from homology"/>
<feature type="transmembrane region" description="Helical" evidence="10">
    <location>
        <begin position="271"/>
        <end position="298"/>
    </location>
</feature>
<feature type="transmembrane region" description="Helical" evidence="10">
    <location>
        <begin position="137"/>
        <end position="160"/>
    </location>
</feature>
<feature type="transmembrane region" description="Helical" evidence="10">
    <location>
        <begin position="105"/>
        <end position="125"/>
    </location>
</feature>
<evidence type="ECO:0000256" key="8">
    <source>
        <dbReference type="ARBA" id="ARBA00037998"/>
    </source>
</evidence>
<dbReference type="AlphaFoldDB" id="A0A5E4W8E3"/>
<keyword evidence="2" id="KW-0813">Transport</keyword>
<dbReference type="Pfam" id="PF02653">
    <property type="entry name" value="BPD_transp_2"/>
    <property type="match status" value="1"/>
</dbReference>
<sequence length="335" mass="36025">MRPASRCIRRRRTDRQSHRLIRNRPAPNDGAGDDILACEGTNVELLAYAVMGGILYGIFFTLVGLGLNLVFGVMRIINLAHGQFIVLGSYAAWMVSHHFGLSPLWAIPVSVAAATIIGWPMYRAVVPRLQRSADPEMLSFILFFGIGQMLESLTVLMFGADQRSLPDDALGSGNLGAFGQQFPDSWWWAAGISVAALVVLWLYFSRTRFGYATRAVMANREEAVATGIDVRRVSTIAFVAGLALAGIAGVFVPYLLGSVSPDLGDNLTTTAFAIVVIGSLGNPLGTIAGGLVFGLGTMLMQTYYSSWSNVVPYALLLIIVLIRPSGLLGKAVRLA</sequence>
<evidence type="ECO:0000256" key="2">
    <source>
        <dbReference type="ARBA" id="ARBA00022448"/>
    </source>
</evidence>
<evidence type="ECO:0000256" key="7">
    <source>
        <dbReference type="ARBA" id="ARBA00023136"/>
    </source>
</evidence>
<dbReference type="CDD" id="cd06582">
    <property type="entry name" value="TM_PBP1_LivH_like"/>
    <property type="match status" value="1"/>
</dbReference>
<feature type="region of interest" description="Disordered" evidence="9">
    <location>
        <begin position="1"/>
        <end position="26"/>
    </location>
</feature>
<evidence type="ECO:0000256" key="5">
    <source>
        <dbReference type="ARBA" id="ARBA00022970"/>
    </source>
</evidence>
<keyword evidence="7 10" id="KW-0472">Membrane</keyword>
<evidence type="ECO:0000256" key="10">
    <source>
        <dbReference type="SAM" id="Phobius"/>
    </source>
</evidence>
<evidence type="ECO:0000313" key="11">
    <source>
        <dbReference type="EMBL" id="VVE19530.1"/>
    </source>
</evidence>
<dbReference type="InterPro" id="IPR052157">
    <property type="entry name" value="BCAA_transport_permease"/>
</dbReference>
<keyword evidence="6 10" id="KW-1133">Transmembrane helix</keyword>
<keyword evidence="5" id="KW-0029">Amino-acid transport</keyword>
<keyword evidence="4 10" id="KW-0812">Transmembrane</keyword>
<evidence type="ECO:0000256" key="9">
    <source>
        <dbReference type="SAM" id="MobiDB-lite"/>
    </source>
</evidence>
<dbReference type="InterPro" id="IPR001851">
    <property type="entry name" value="ABC_transp_permease"/>
</dbReference>
<dbReference type="PANTHER" id="PTHR11795">
    <property type="entry name" value="BRANCHED-CHAIN AMINO ACID TRANSPORT SYSTEM PERMEASE PROTEIN LIVH"/>
    <property type="match status" value="1"/>
</dbReference>
<name>A0A5E4W8E3_9BURK</name>
<dbReference type="PANTHER" id="PTHR11795:SF445">
    <property type="entry name" value="AMINO ACID ABC TRANSPORTER PERMEASE PROTEIN"/>
    <property type="match status" value="1"/>
</dbReference>
<dbReference type="GO" id="GO:0006865">
    <property type="term" value="P:amino acid transport"/>
    <property type="evidence" value="ECO:0007669"/>
    <property type="project" value="UniProtKB-KW"/>
</dbReference>
<dbReference type="Proteomes" id="UP000396788">
    <property type="component" value="Unassembled WGS sequence"/>
</dbReference>
<feature type="transmembrane region" description="Helical" evidence="10">
    <location>
        <begin position="185"/>
        <end position="204"/>
    </location>
</feature>
<feature type="transmembrane region" description="Helical" evidence="10">
    <location>
        <begin position="310"/>
        <end position="329"/>
    </location>
</feature>
<reference evidence="11 12" key="1">
    <citation type="submission" date="2019-08" db="EMBL/GenBank/DDBJ databases">
        <authorList>
            <person name="Peeters C."/>
        </authorList>
    </citation>
    <scope>NUCLEOTIDE SEQUENCE [LARGE SCALE GENOMIC DNA]</scope>
    <source>
        <strain evidence="11 12">LMG 31107</strain>
    </source>
</reference>
<keyword evidence="3" id="KW-1003">Cell membrane</keyword>
<feature type="transmembrane region" description="Helical" evidence="10">
    <location>
        <begin position="236"/>
        <end position="256"/>
    </location>
</feature>
<evidence type="ECO:0000256" key="1">
    <source>
        <dbReference type="ARBA" id="ARBA00004651"/>
    </source>
</evidence>
<gene>
    <name evidence="11" type="primary">livH_2</name>
    <name evidence="11" type="ORF">PCE31107_03070</name>
</gene>
<comment type="subcellular location">
    <subcellularLocation>
        <location evidence="1">Cell membrane</location>
        <topology evidence="1">Multi-pass membrane protein</topology>
    </subcellularLocation>
</comment>